<keyword evidence="3" id="KW-0045">Antibiotic biosynthesis</keyword>
<feature type="domain" description="TauD/TfdA-like" evidence="4">
    <location>
        <begin position="44"/>
        <end position="348"/>
    </location>
</feature>
<dbReference type="KEGG" id="bgm:CAL15_10170"/>
<keyword evidence="2" id="KW-0560">Oxidoreductase</keyword>
<gene>
    <name evidence="5" type="ORF">CAL15_10170</name>
</gene>
<keyword evidence="6" id="KW-1185">Reference proteome</keyword>
<dbReference type="GO" id="GO:0016706">
    <property type="term" value="F:2-oxoglutarate-dependent dioxygenase activity"/>
    <property type="evidence" value="ECO:0007669"/>
    <property type="project" value="UniProtKB-ARBA"/>
</dbReference>
<evidence type="ECO:0000259" key="4">
    <source>
        <dbReference type="Pfam" id="PF02668"/>
    </source>
</evidence>
<dbReference type="Pfam" id="PF02668">
    <property type="entry name" value="TauD"/>
    <property type="match status" value="1"/>
</dbReference>
<evidence type="ECO:0000256" key="1">
    <source>
        <dbReference type="ARBA" id="ARBA00001954"/>
    </source>
</evidence>
<proteinExistence type="predicted"/>
<reference evidence="5 6" key="1">
    <citation type="submission" date="2017-05" db="EMBL/GenBank/DDBJ databases">
        <title>Complete and WGS of Bordetella genogroups.</title>
        <authorList>
            <person name="Spilker T."/>
            <person name="LiPuma J."/>
        </authorList>
    </citation>
    <scope>NUCLEOTIDE SEQUENCE [LARGE SCALE GENOMIC DNA]</scope>
    <source>
        <strain evidence="5 6">AU7206</strain>
    </source>
</reference>
<dbReference type="GO" id="GO:0017000">
    <property type="term" value="P:antibiotic biosynthetic process"/>
    <property type="evidence" value="ECO:0007669"/>
    <property type="project" value="UniProtKB-KW"/>
</dbReference>
<dbReference type="SUPFAM" id="SSF51197">
    <property type="entry name" value="Clavaminate synthase-like"/>
    <property type="match status" value="1"/>
</dbReference>
<protein>
    <recommendedName>
        <fullName evidence="4">TauD/TfdA-like domain-containing protein</fullName>
    </recommendedName>
</protein>
<dbReference type="PANTHER" id="PTHR10696:SF56">
    <property type="entry name" value="TAUD_TFDA-LIKE DOMAIN-CONTAINING PROTEIN"/>
    <property type="match status" value="1"/>
</dbReference>
<dbReference type="Gene3D" id="3.60.130.10">
    <property type="entry name" value="Clavaminate synthase-like"/>
    <property type="match status" value="1"/>
</dbReference>
<evidence type="ECO:0000256" key="2">
    <source>
        <dbReference type="ARBA" id="ARBA00023002"/>
    </source>
</evidence>
<evidence type="ECO:0000313" key="6">
    <source>
        <dbReference type="Proteomes" id="UP000194161"/>
    </source>
</evidence>
<evidence type="ECO:0000313" key="5">
    <source>
        <dbReference type="EMBL" id="ARP94719.1"/>
    </source>
</evidence>
<dbReference type="STRING" id="463040.CAL15_10170"/>
<dbReference type="InterPro" id="IPR050411">
    <property type="entry name" value="AlphaKG_dependent_hydroxylases"/>
</dbReference>
<organism evidence="5 6">
    <name type="scientific">Bordetella genomosp. 13</name>
    <dbReference type="NCBI Taxonomy" id="463040"/>
    <lineage>
        <taxon>Bacteria</taxon>
        <taxon>Pseudomonadati</taxon>
        <taxon>Pseudomonadota</taxon>
        <taxon>Betaproteobacteria</taxon>
        <taxon>Burkholderiales</taxon>
        <taxon>Alcaligenaceae</taxon>
        <taxon>Bordetella</taxon>
    </lineage>
</organism>
<name>A0A1W6ZBL8_9BORD</name>
<accession>A0A1W6ZBL8</accession>
<dbReference type="EMBL" id="CP021111">
    <property type="protein sequence ID" value="ARP94719.1"/>
    <property type="molecule type" value="Genomic_DNA"/>
</dbReference>
<dbReference type="AlphaFoldDB" id="A0A1W6ZBL8"/>
<evidence type="ECO:0000256" key="3">
    <source>
        <dbReference type="ARBA" id="ARBA00023194"/>
    </source>
</evidence>
<dbReference type="InterPro" id="IPR042098">
    <property type="entry name" value="TauD-like_sf"/>
</dbReference>
<dbReference type="InterPro" id="IPR003819">
    <property type="entry name" value="TauD/TfdA-like"/>
</dbReference>
<comment type="cofactor">
    <cofactor evidence="1">
        <name>Fe(2+)</name>
        <dbReference type="ChEBI" id="CHEBI:29033"/>
    </cofactor>
</comment>
<dbReference type="Proteomes" id="UP000194161">
    <property type="component" value="Chromosome"/>
</dbReference>
<dbReference type="PANTHER" id="PTHR10696">
    <property type="entry name" value="GAMMA-BUTYROBETAINE HYDROXYLASE-RELATED"/>
    <property type="match status" value="1"/>
</dbReference>
<sequence>MGAGERPVSKEAAKMIRVDEIPPGQGRVPMIWRVREGAQAGIEQIAAWLHERRERYDEQVRRHGALLLRGFHAPRSAADFEALLEPTAPVLQDYVGGTSPRQVVRGKIMTATDVPGSYSIPLHQEMSYTARLPARISFFCVTPAGRGGQTTLGNMREITGRLDAAVLHRFEEHGGVQLRRNLPLPEQTAQRPGVPKPWTEVFGTTDRDQASATARLKGWRAEWLDDGSMQLWQDILPATRPHPDDGEVLWCNQIHIFAPVAALRWALNDGRAELAMRLSHARATQPHLLDQVFYGDGSTISDEDVLHIARTLDEAAWPLDWQAGDFLMLDNMRVAHGRRQYQGERSILTALVGHADETRQTPSVSRARPVPAHA</sequence>